<dbReference type="PANTHER" id="PTHR12827">
    <property type="entry name" value="MEIOTIC CHECKPOINT REGULATOR TSG24 FAMILY MEMBER"/>
    <property type="match status" value="1"/>
</dbReference>
<dbReference type="Pfam" id="PF12859">
    <property type="entry name" value="ANAPC1"/>
    <property type="match status" value="1"/>
</dbReference>
<protein>
    <submittedName>
        <fullName evidence="9">Anaphase promoting complex subunit</fullName>
    </submittedName>
</protein>
<evidence type="ECO:0000256" key="1">
    <source>
        <dbReference type="ARBA" id="ARBA00010547"/>
    </source>
</evidence>
<evidence type="ECO:0000256" key="3">
    <source>
        <dbReference type="ARBA" id="ARBA00022737"/>
    </source>
</evidence>
<dbReference type="InterPro" id="IPR048971">
    <property type="entry name" value="Apc1_3rd"/>
</dbReference>
<feature type="domain" description="Anaphase-promoting complex subunit 1 middle" evidence="7">
    <location>
        <begin position="649"/>
        <end position="712"/>
    </location>
</feature>
<dbReference type="Gene3D" id="1.25.10.10">
    <property type="entry name" value="Leucine-rich Repeat Variant"/>
    <property type="match status" value="1"/>
</dbReference>
<name>A0AA91Q212_CLALS</name>
<dbReference type="GO" id="GO:0007091">
    <property type="term" value="P:metaphase/anaphase transition of mitotic cell cycle"/>
    <property type="evidence" value="ECO:0007669"/>
    <property type="project" value="TreeGrafter"/>
</dbReference>
<evidence type="ECO:0000259" key="8">
    <source>
        <dbReference type="Pfam" id="PF21282"/>
    </source>
</evidence>
<keyword evidence="2" id="KW-0132">Cell division</keyword>
<keyword evidence="5" id="KW-0131">Cell cycle</keyword>
<evidence type="ECO:0000313" key="9">
    <source>
        <dbReference type="EMBL" id="OVF09554.1"/>
    </source>
</evidence>
<dbReference type="Proteomes" id="UP000195602">
    <property type="component" value="Unassembled WGS sequence"/>
</dbReference>
<proteinExistence type="inferred from homology"/>
<dbReference type="GO" id="GO:0051301">
    <property type="term" value="P:cell division"/>
    <property type="evidence" value="ECO:0007669"/>
    <property type="project" value="UniProtKB-KW"/>
</dbReference>
<evidence type="ECO:0000259" key="6">
    <source>
        <dbReference type="Pfam" id="PF12859"/>
    </source>
</evidence>
<keyword evidence="4" id="KW-0498">Mitosis</keyword>
<feature type="domain" description="Anaphase-promoting complex subunit 1 beta-sandwich" evidence="8">
    <location>
        <begin position="1333"/>
        <end position="1408"/>
    </location>
</feature>
<evidence type="ECO:0000313" key="10">
    <source>
        <dbReference type="Proteomes" id="UP000195602"/>
    </source>
</evidence>
<dbReference type="GO" id="GO:0031145">
    <property type="term" value="P:anaphase-promoting complex-dependent catabolic process"/>
    <property type="evidence" value="ECO:0007669"/>
    <property type="project" value="TreeGrafter"/>
</dbReference>
<comment type="similarity">
    <text evidence="1">Belongs to the APC1 family.</text>
</comment>
<dbReference type="GO" id="GO:0070979">
    <property type="term" value="P:protein K11-linked ubiquitination"/>
    <property type="evidence" value="ECO:0007669"/>
    <property type="project" value="TreeGrafter"/>
</dbReference>
<dbReference type="Pfam" id="PF21282">
    <property type="entry name" value="APC1_3rd"/>
    <property type="match status" value="1"/>
</dbReference>
<dbReference type="Pfam" id="PF20518">
    <property type="entry name" value="Apc1_MidN"/>
    <property type="match status" value="1"/>
</dbReference>
<evidence type="ECO:0000256" key="2">
    <source>
        <dbReference type="ARBA" id="ARBA00022618"/>
    </source>
</evidence>
<evidence type="ECO:0000259" key="7">
    <source>
        <dbReference type="Pfam" id="PF20518"/>
    </source>
</evidence>
<sequence length="1551" mass="174025">MAISFPAIDLSPELDLQCAPGEKTFLFSRARRLVVSSSSVLIFNGATMTRKLIFDEPIVSATYTRFPRLEESDSEALVVCLSTSAHIHYPGGNTYTVNFPFTVRHAFSFDSGILLERDQSHDSRTAQHASSNSYRFFSLSDPLGDLRSVTTSSTSVVASAETLMEFPAQGLGKTRSLCATFNSRTRTIQIYHIKSSARNTLQTNGSTYRSRKSHSMATPNPTKILEDDILHDQVQGSISSNFSHFLSISMDKKRTSTLLSGASSIARMGSEASFPDSTKPNPSKAAIEFGSLRKDMILSHVDSISLDARRSHLSVYGLSHDDKEAIVVSNSFSKTTNVYIYKHQTSRMTSHESIYTFQCQHAHPLNHPEFHGWLVVVLNPSTLQLVHPFLDVRSPPLNIAGKFPPIANVLSTCENVVALKSANKKCTVLLISLVLEPQSKLVSTCLKAWKYLSGSKLNEHVWTSWRASLMLDDSKDEWKAFVVTLLSFIYPFKEYGEICEVENEITACLPNAKLIHDYFSVDYSFLDLLPYIVASLHIIYEETKLDCLSSQELQKLGTLLTQVTIWMSWPEQWTNFYMIDHKGMDMEQKLVSVVLLYDPPNFFHCITQLLEGSRVRYLKFSQLVEESSDVDMIITPRSHIVYRLFEILASSSSPPNDVVKEMCEYGLDVSDLESFPLGISIPLKECFSICKESPASEWNHNALELVGRKDLTMLLSSSSQIVNMGDNSISKSFISGKDSSLIVNSIFSKSENLIAWDGQSEADRIRVTKLIFDQDRRFYEITKLLHQTRTQTVLLPPHAEITEYEVTVMKRELAALVALRTLSIPLGRAALFYGGRMPFLTEKYPISKFNLNALIAPSMTSIVFSEKSVNSKVMEWGHFHNGVSSGLSISPHSNGITGSWVIFNKPLENNAQHAGFLLGLGLNGHLKKLEEWHIYNYLGPKHPLTSVGLLIGMAASLRGSMDHKLTKVLSVHAVAMLPQGANDLNVPIIVQSAGLIGIGLLYLETQHRRMSEILLSQIGGRLSHIEDDEEQEGYRLSAGIALGLINLGKGDDLRGLNDTHVVDRLLGYAVTMRDSHPIFESDKSGSGAVIALGFIYMKTRSVTVAKKLEIPPSEQMLDYIKPDLLLLRCLMKNLIMWDPIESSISWVESQIPDILSKFNIKKIKVLDSDQIAFFHILGGSCLSLAIKFSSSHNLEARNTILYYLDSFMQILMADTTNYDQMIAFNGASQMQSLLALCASIVMAGSGDLEVFRRLRVLYGRVNRNVKYGNHLAVNMALGILFLGGSQYTFGDSNFAIASLLISLYPVFPNGEGEHEVHLQALRHFWALAVEPKCLVVRDVNDGKPIKVPVSITYMDGKMEETMTPCLLPRMTEIACIEVEGKEYFDVKIDFQMNSSYLEKFKKSLTIYVYKKRNYELLKASVHSLFNTEKKILEVKTKETPAESSIKKMLELGLMQPFSSFEKRVFLQEACKNEQEIGFESMGTNLSVFDVFDAQTQLNRMASNPKTVEDLRNLNLLFAYMDNLLNSKNHYLPWDFVERLKSNIWRLTQSAD</sequence>
<dbReference type="PANTHER" id="PTHR12827:SF3">
    <property type="entry name" value="ANAPHASE-PROMOTING COMPLEX SUBUNIT 1"/>
    <property type="match status" value="1"/>
</dbReference>
<organism evidence="9 10">
    <name type="scientific">Clavispora lusitaniae</name>
    <name type="common">Candida lusitaniae</name>
    <dbReference type="NCBI Taxonomy" id="36911"/>
    <lineage>
        <taxon>Eukaryota</taxon>
        <taxon>Fungi</taxon>
        <taxon>Dikarya</taxon>
        <taxon>Ascomycota</taxon>
        <taxon>Saccharomycotina</taxon>
        <taxon>Pichiomycetes</taxon>
        <taxon>Metschnikowiaceae</taxon>
        <taxon>Clavispora</taxon>
    </lineage>
</organism>
<evidence type="ECO:0000256" key="5">
    <source>
        <dbReference type="ARBA" id="ARBA00023306"/>
    </source>
</evidence>
<reference evidence="9 10" key="1">
    <citation type="submission" date="2017-04" db="EMBL/GenBank/DDBJ databases">
        <title>Draft genome of the yeast Clavispora lusitaniae type strain CBS 6936.</title>
        <authorList>
            <person name="Durrens P."/>
            <person name="Klopp C."/>
            <person name="Biteau N."/>
            <person name="Fitton-Ouhabi V."/>
            <person name="Dementhon K."/>
            <person name="Accoceberry I."/>
            <person name="Sherman D.J."/>
            <person name="Noel T."/>
        </authorList>
    </citation>
    <scope>NUCLEOTIDE SEQUENCE [LARGE SCALE GENOMIC DNA]</scope>
    <source>
        <strain evidence="9 10">CBS 6936</strain>
    </source>
</reference>
<accession>A0AA91Q212</accession>
<dbReference type="GO" id="GO:0060090">
    <property type="term" value="F:molecular adaptor activity"/>
    <property type="evidence" value="ECO:0007669"/>
    <property type="project" value="TreeGrafter"/>
</dbReference>
<feature type="domain" description="Anaphase-promoting complex subunit 1 N-terminal" evidence="6">
    <location>
        <begin position="70"/>
        <end position="123"/>
    </location>
</feature>
<dbReference type="EMBL" id="LYUB02000004">
    <property type="protein sequence ID" value="OVF09554.1"/>
    <property type="molecule type" value="Genomic_DNA"/>
</dbReference>
<dbReference type="InterPro" id="IPR011989">
    <property type="entry name" value="ARM-like"/>
</dbReference>
<evidence type="ECO:0000256" key="4">
    <source>
        <dbReference type="ARBA" id="ARBA00022776"/>
    </source>
</evidence>
<dbReference type="InterPro" id="IPR046794">
    <property type="entry name" value="Apc1_MidN"/>
</dbReference>
<keyword evidence="3" id="KW-0677">Repeat</keyword>
<dbReference type="GO" id="GO:0005680">
    <property type="term" value="C:anaphase-promoting complex"/>
    <property type="evidence" value="ECO:0007669"/>
    <property type="project" value="InterPro"/>
</dbReference>
<comment type="caution">
    <text evidence="9">The sequence shown here is derived from an EMBL/GenBank/DDBJ whole genome shotgun (WGS) entry which is preliminary data.</text>
</comment>
<dbReference type="InterPro" id="IPR024990">
    <property type="entry name" value="Apc1"/>
</dbReference>
<dbReference type="KEGG" id="clus:A9F13_04g00242"/>
<gene>
    <name evidence="9" type="ORF">A9F13_04g00242</name>
</gene>
<dbReference type="FunFam" id="1.25.10.10:FF:000435">
    <property type="entry name" value="Ubiquitin ligase subunit"/>
    <property type="match status" value="1"/>
</dbReference>
<dbReference type="InterPro" id="IPR049255">
    <property type="entry name" value="Apc1_N"/>
</dbReference>